<gene>
    <name evidence="1" type="ORF">BAJUN_01510</name>
</gene>
<sequence>MSIKERDSQRSKLYKAEGVLRSRAARLETVPDIERFIAKVIARAPIQERYGRWLRTPIKVKDGRGRSNAGGHERYITMPLWSRTDHIVLHELAHTLTRRKHGLDVAGHGWQYAAIYLDLVWFGMGREAHDVLKASFKAGKVRFAEPRKRAPLTDEAKAVLAGRLKTARDARLAA</sequence>
<proteinExistence type="predicted"/>
<evidence type="ECO:0000313" key="1">
    <source>
        <dbReference type="EMBL" id="UTC29781.1"/>
    </source>
</evidence>
<name>A0A9E7STA8_9CAUD</name>
<evidence type="ECO:0000313" key="2">
    <source>
        <dbReference type="Proteomes" id="UP001057427"/>
    </source>
</evidence>
<reference evidence="1" key="1">
    <citation type="submission" date="2022-05" db="EMBL/GenBank/DDBJ databases">
        <authorList>
            <person name="Friedrich I."/>
            <person name="Poehlein A."/>
            <person name="Schneider D."/>
            <person name="Hertel R."/>
            <person name="Daniel R."/>
        </authorList>
    </citation>
    <scope>NUCLEOTIDE SEQUENCE</scope>
</reference>
<accession>A0A9E7STA8</accession>
<keyword evidence="2" id="KW-1185">Reference proteome</keyword>
<dbReference type="EMBL" id="ON529858">
    <property type="protein sequence ID" value="UTC29781.1"/>
    <property type="molecule type" value="Genomic_DNA"/>
</dbReference>
<evidence type="ECO:0008006" key="3">
    <source>
        <dbReference type="Google" id="ProtNLM"/>
    </source>
</evidence>
<dbReference type="Proteomes" id="UP001057427">
    <property type="component" value="Segment"/>
</dbReference>
<protein>
    <recommendedName>
        <fullName evidence="3">SprT-like domain-containing protein</fullName>
    </recommendedName>
</protein>
<organism evidence="1 2">
    <name type="scientific">Brevundimonas phage vB_BgoS-Bajun</name>
    <dbReference type="NCBI Taxonomy" id="2948594"/>
    <lineage>
        <taxon>Viruses</taxon>
        <taxon>Duplodnaviria</taxon>
        <taxon>Heunggongvirae</taxon>
        <taxon>Uroviricota</taxon>
        <taxon>Caudoviricetes</taxon>
        <taxon>Dolichocephalovirinae</taxon>
    </lineage>
</organism>